<dbReference type="STRING" id="454136.NIES2119_19885"/>
<protein>
    <recommendedName>
        <fullName evidence="5">P pilus assembly/Cpx signaling pathway, periplasmic inhibitor/zinc-resistance associated protein</fullName>
    </recommendedName>
</protein>
<accession>A0A1U7IF25</accession>
<feature type="region of interest" description="Disordered" evidence="1">
    <location>
        <begin position="140"/>
        <end position="165"/>
    </location>
</feature>
<reference evidence="3 4" key="1">
    <citation type="submission" date="2016-11" db="EMBL/GenBank/DDBJ databases">
        <title>Draft Genome Sequences of Nine Cyanobacterial Strains from Diverse Habitats.</title>
        <authorList>
            <person name="Zhu T."/>
            <person name="Hou S."/>
            <person name="Lu X."/>
            <person name="Hess W.R."/>
        </authorList>
    </citation>
    <scope>NUCLEOTIDE SEQUENCE [LARGE SCALE GENOMIC DNA]</scope>
    <source>
        <strain evidence="3 4">IAM M-71</strain>
    </source>
</reference>
<name>A0A1U7IF25_9CYAN</name>
<keyword evidence="2" id="KW-0732">Signal</keyword>
<evidence type="ECO:0000256" key="1">
    <source>
        <dbReference type="SAM" id="MobiDB-lite"/>
    </source>
</evidence>
<evidence type="ECO:0000313" key="4">
    <source>
        <dbReference type="Proteomes" id="UP000185860"/>
    </source>
</evidence>
<evidence type="ECO:0000313" key="3">
    <source>
        <dbReference type="EMBL" id="OKH35522.1"/>
    </source>
</evidence>
<sequence>MAFSSAKLVSLFASIVALATMGSQVALAQQSPRPTTPSQTNSQPQSIEEFLGLSQQQVKQIRDILVDRQEKIVAVLTEQQRKLLMAAMENQRQNQNQNQNPSSVIQQLNLSKEQQDRIGTIVKASNDQIRAVLTPEQLQKLQSQLQQQRPNQNPNQNSNQNQNRR</sequence>
<organism evidence="3 4">
    <name type="scientific">[Phormidium ambiguum] IAM M-71</name>
    <dbReference type="NCBI Taxonomy" id="454136"/>
    <lineage>
        <taxon>Bacteria</taxon>
        <taxon>Bacillati</taxon>
        <taxon>Cyanobacteriota</taxon>
        <taxon>Cyanophyceae</taxon>
        <taxon>Oscillatoriophycideae</taxon>
        <taxon>Aerosakkonematales</taxon>
        <taxon>Aerosakkonemataceae</taxon>
        <taxon>Floridanema</taxon>
    </lineage>
</organism>
<dbReference type="RefSeq" id="WP_073595252.1">
    <property type="nucleotide sequence ID" value="NZ_MRCE01000021.1"/>
</dbReference>
<feature type="signal peptide" evidence="2">
    <location>
        <begin position="1"/>
        <end position="28"/>
    </location>
</feature>
<gene>
    <name evidence="3" type="ORF">NIES2119_19885</name>
</gene>
<dbReference type="AlphaFoldDB" id="A0A1U7IF25"/>
<feature type="chain" id="PRO_5010550076" description="P pilus assembly/Cpx signaling pathway, periplasmic inhibitor/zinc-resistance associated protein" evidence="2">
    <location>
        <begin position="29"/>
        <end position="165"/>
    </location>
</feature>
<evidence type="ECO:0000256" key="2">
    <source>
        <dbReference type="SAM" id="SignalP"/>
    </source>
</evidence>
<dbReference type="Proteomes" id="UP000185860">
    <property type="component" value="Unassembled WGS sequence"/>
</dbReference>
<comment type="caution">
    <text evidence="3">The sequence shown here is derived from an EMBL/GenBank/DDBJ whole genome shotgun (WGS) entry which is preliminary data.</text>
</comment>
<proteinExistence type="predicted"/>
<evidence type="ECO:0008006" key="5">
    <source>
        <dbReference type="Google" id="ProtNLM"/>
    </source>
</evidence>
<dbReference type="EMBL" id="MRCE01000021">
    <property type="protein sequence ID" value="OKH35522.1"/>
    <property type="molecule type" value="Genomic_DNA"/>
</dbReference>